<dbReference type="Proteomes" id="UP001527181">
    <property type="component" value="Unassembled WGS sequence"/>
</dbReference>
<dbReference type="RefSeq" id="WP_268641166.1">
    <property type="nucleotide sequence ID" value="NZ_JAMDNP010000057.1"/>
</dbReference>
<reference evidence="1 2" key="1">
    <citation type="submission" date="2022-05" db="EMBL/GenBank/DDBJ databases">
        <title>Genome Sequencing of Bee-Associated Microbes.</title>
        <authorList>
            <person name="Dunlap C."/>
        </authorList>
    </citation>
    <scope>NUCLEOTIDE SEQUENCE [LARGE SCALE GENOMIC DNA]</scope>
    <source>
        <strain evidence="1 2">NRRL B-04010</strain>
    </source>
</reference>
<sequence length="114" mass="12294">LPSASWMSTCIDRATHVAAAAQFPVHAAVRTLDGQHASIGRITPQLLHSSPYTLPSAFWMSTCIDRANYAAAAAQFPTHAAVRILDGQHASIGRITPQQLHTSSVHAAYYLYLP</sequence>
<feature type="non-terminal residue" evidence="1">
    <location>
        <position position="1"/>
    </location>
</feature>
<protein>
    <submittedName>
        <fullName evidence="1">Uncharacterized protein</fullName>
    </submittedName>
</protein>
<comment type="caution">
    <text evidence="1">The sequence shown here is derived from an EMBL/GenBank/DDBJ whole genome shotgun (WGS) entry which is preliminary data.</text>
</comment>
<accession>A0ABT4H3K1</accession>
<name>A0ABT4H3K1_PAEAL</name>
<gene>
    <name evidence="1" type="ORF">M5X12_23885</name>
</gene>
<evidence type="ECO:0000313" key="2">
    <source>
        <dbReference type="Proteomes" id="UP001527181"/>
    </source>
</evidence>
<proteinExistence type="predicted"/>
<evidence type="ECO:0000313" key="1">
    <source>
        <dbReference type="EMBL" id="MCY9763555.1"/>
    </source>
</evidence>
<organism evidence="1 2">
    <name type="scientific">Paenibacillus alvei</name>
    <name type="common">Bacillus alvei</name>
    <dbReference type="NCBI Taxonomy" id="44250"/>
    <lineage>
        <taxon>Bacteria</taxon>
        <taxon>Bacillati</taxon>
        <taxon>Bacillota</taxon>
        <taxon>Bacilli</taxon>
        <taxon>Bacillales</taxon>
        <taxon>Paenibacillaceae</taxon>
        <taxon>Paenibacillus</taxon>
    </lineage>
</organism>
<keyword evidence="2" id="KW-1185">Reference proteome</keyword>
<dbReference type="EMBL" id="JAMDNP010000057">
    <property type="protein sequence ID" value="MCY9763555.1"/>
    <property type="molecule type" value="Genomic_DNA"/>
</dbReference>